<dbReference type="InterPro" id="IPR003495">
    <property type="entry name" value="CobW/HypB/UreG_nucleotide-bd"/>
</dbReference>
<organism evidence="2 3">
    <name type="scientific">Sedimentitalea xiamensis</name>
    <dbReference type="NCBI Taxonomy" id="3050037"/>
    <lineage>
        <taxon>Bacteria</taxon>
        <taxon>Pseudomonadati</taxon>
        <taxon>Pseudomonadota</taxon>
        <taxon>Alphaproteobacteria</taxon>
        <taxon>Rhodobacterales</taxon>
        <taxon>Paracoccaceae</taxon>
        <taxon>Sedimentitalea</taxon>
    </lineage>
</organism>
<comment type="caution">
    <text evidence="2">The sequence shown here is derived from an EMBL/GenBank/DDBJ whole genome shotgun (WGS) entry which is preliminary data.</text>
</comment>
<protein>
    <submittedName>
        <fullName evidence="2">GTP-binding protein</fullName>
    </submittedName>
</protein>
<dbReference type="SUPFAM" id="SSF90002">
    <property type="entry name" value="Hypothetical protein YjiA, C-terminal domain"/>
    <property type="match status" value="1"/>
</dbReference>
<feature type="domain" description="CobW/HypB/UreG nucleotide-binding" evidence="1">
    <location>
        <begin position="6"/>
        <end position="181"/>
    </location>
</feature>
<dbReference type="PANTHER" id="PTHR13748:SF62">
    <property type="entry name" value="COBW DOMAIN-CONTAINING PROTEIN"/>
    <property type="match status" value="1"/>
</dbReference>
<evidence type="ECO:0000259" key="1">
    <source>
        <dbReference type="Pfam" id="PF02492"/>
    </source>
</evidence>
<keyword evidence="3" id="KW-1185">Reference proteome</keyword>
<reference evidence="2 3" key="1">
    <citation type="submission" date="2023-05" db="EMBL/GenBank/DDBJ databases">
        <title>Sedimentitalea sp. nov. JM2-8.</title>
        <authorList>
            <person name="Huang J."/>
        </authorList>
    </citation>
    <scope>NUCLEOTIDE SEQUENCE [LARGE SCALE GENOMIC DNA]</scope>
    <source>
        <strain evidence="2 3">JM2-8</strain>
    </source>
</reference>
<accession>A0ABT7FK19</accession>
<proteinExistence type="predicted"/>
<dbReference type="PANTHER" id="PTHR13748">
    <property type="entry name" value="COBW-RELATED"/>
    <property type="match status" value="1"/>
</dbReference>
<dbReference type="RefSeq" id="WP_284487357.1">
    <property type="nucleotide sequence ID" value="NZ_JASNJE010000037.1"/>
</dbReference>
<evidence type="ECO:0000313" key="3">
    <source>
        <dbReference type="Proteomes" id="UP001227126"/>
    </source>
</evidence>
<dbReference type="Gene3D" id="3.40.50.300">
    <property type="entry name" value="P-loop containing nucleotide triphosphate hydrolases"/>
    <property type="match status" value="1"/>
</dbReference>
<sequence>MSRRIPVTILSGYLGSGKTTIINRALAGDHGLRLGVLVNDFGPVNIDASLIAAEGDDLVELSNGCVCCSIGDDLGEAMSALAARPNPPQHLLLEASGVAEPARIAASAGYWPGFELDAVVVAADAETIEARVNDKYVARLVRSQLAAADLIVLTKDDLVGPERTTGTKDWLQGQHPEARIVAADNGDVPIEILLGVTGHGRSPTVPDSAHLHFATRAWYPRGGVDSARLATVLGALPPWVHRVKGYVLDSPSGAGILVQSVGLRYQLTPADLPLTPCLVLITCGLRHELDQLCEQLDEIVEL</sequence>
<dbReference type="EMBL" id="JASNJE010000037">
    <property type="protein sequence ID" value="MDK3075432.1"/>
    <property type="molecule type" value="Genomic_DNA"/>
</dbReference>
<dbReference type="Pfam" id="PF02492">
    <property type="entry name" value="cobW"/>
    <property type="match status" value="1"/>
</dbReference>
<dbReference type="InterPro" id="IPR051316">
    <property type="entry name" value="Zinc-reg_GTPase_activator"/>
</dbReference>
<dbReference type="SUPFAM" id="SSF52540">
    <property type="entry name" value="P-loop containing nucleoside triphosphate hydrolases"/>
    <property type="match status" value="1"/>
</dbReference>
<dbReference type="CDD" id="cd03112">
    <property type="entry name" value="CobW-like"/>
    <property type="match status" value="1"/>
</dbReference>
<name>A0ABT7FK19_9RHOB</name>
<dbReference type="Proteomes" id="UP001227126">
    <property type="component" value="Unassembled WGS sequence"/>
</dbReference>
<evidence type="ECO:0000313" key="2">
    <source>
        <dbReference type="EMBL" id="MDK3075432.1"/>
    </source>
</evidence>
<gene>
    <name evidence="2" type="ORF">QO034_20345</name>
</gene>
<dbReference type="InterPro" id="IPR027417">
    <property type="entry name" value="P-loop_NTPase"/>
</dbReference>